<gene>
    <name evidence="4" type="ORF">CQY20_06490</name>
    <name evidence="3" type="ORF">MAGR_36790</name>
</gene>
<evidence type="ECO:0000313" key="3">
    <source>
        <dbReference type="EMBL" id="GFG52238.1"/>
    </source>
</evidence>
<protein>
    <recommendedName>
        <fullName evidence="2">T6SS Phospholipase effector Tle1-like catalytic domain-containing protein</fullName>
    </recommendedName>
</protein>
<dbReference type="AlphaFoldDB" id="A0A2A7NAL4"/>
<reference evidence="4 5" key="1">
    <citation type="submission" date="2017-10" db="EMBL/GenBank/DDBJ databases">
        <title>The new phylogeny of genus Mycobacterium.</title>
        <authorList>
            <person name="Tortoli E."/>
            <person name="Trovato A."/>
            <person name="Cirillo D.M."/>
        </authorList>
    </citation>
    <scope>NUCLEOTIDE SEQUENCE [LARGE SCALE GENOMIC DNA]</scope>
    <source>
        <strain evidence="4 5">CCUG37673</strain>
    </source>
</reference>
<dbReference type="Proteomes" id="UP000465302">
    <property type="component" value="Unassembled WGS sequence"/>
</dbReference>
<dbReference type="EMBL" id="PDCP01000008">
    <property type="protein sequence ID" value="PEG40910.1"/>
    <property type="molecule type" value="Genomic_DNA"/>
</dbReference>
<evidence type="ECO:0000256" key="1">
    <source>
        <dbReference type="SAM" id="MobiDB-lite"/>
    </source>
</evidence>
<dbReference type="PANTHER" id="PTHR33840">
    <property type="match status" value="1"/>
</dbReference>
<proteinExistence type="predicted"/>
<evidence type="ECO:0000313" key="6">
    <source>
        <dbReference type="Proteomes" id="UP000465302"/>
    </source>
</evidence>
<feature type="region of interest" description="Disordered" evidence="1">
    <location>
        <begin position="329"/>
        <end position="350"/>
    </location>
</feature>
<evidence type="ECO:0000313" key="5">
    <source>
        <dbReference type="Proteomes" id="UP000220914"/>
    </source>
</evidence>
<dbReference type="InterPro" id="IPR018712">
    <property type="entry name" value="Tle1-like_cat"/>
</dbReference>
<reference evidence="3" key="3">
    <citation type="submission" date="2020-02" db="EMBL/GenBank/DDBJ databases">
        <authorList>
            <person name="Matsumoto Y."/>
            <person name="Motooka D."/>
            <person name="Nakamura S."/>
        </authorList>
    </citation>
    <scope>NUCLEOTIDE SEQUENCE</scope>
    <source>
        <strain evidence="3">JCM 6377</strain>
    </source>
</reference>
<keyword evidence="5" id="KW-1185">Reference proteome</keyword>
<sequence length="350" mass="38216">MRNVIVCFDSTMPLTGARDATNAEALFRLLDASDDDNQVTWYDAGEAALNSPHLFNPAARRWRKDTVAAARQAIVDAYFFIAENWQPQDRIFLLGAGRGAYCARSLARMLGVVGLMGDADDHFVEYALGAYALPTQYRTPEEWQQVHRLACIIQGRSDIAVPVHFLGLWDTVRVPGTPALSESDYLGNVVAGRHAVAIDGGAGPFAECRIGTSDAIEEVWFRGTHCDIVGGRNAYWPLADITLDWMLDGVVAAGASIGDAGQRIPAPTELDALAEGVRSLRFRTVPEGALVHASVEVYVRAHPSYWRRLPSHFEWCDLDWAARAERLPAEPPALEEPAAADSDELTAVAS</sequence>
<organism evidence="4 5">
    <name type="scientific">Mycolicibacterium agri</name>
    <name type="common">Mycobacterium agri</name>
    <dbReference type="NCBI Taxonomy" id="36811"/>
    <lineage>
        <taxon>Bacteria</taxon>
        <taxon>Bacillati</taxon>
        <taxon>Actinomycetota</taxon>
        <taxon>Actinomycetes</taxon>
        <taxon>Mycobacteriales</taxon>
        <taxon>Mycobacteriaceae</taxon>
        <taxon>Mycolicibacterium</taxon>
    </lineage>
</organism>
<dbReference type="RefSeq" id="WP_097939168.1">
    <property type="nucleotide sequence ID" value="NZ_BLKS01000001.1"/>
</dbReference>
<evidence type="ECO:0000313" key="4">
    <source>
        <dbReference type="EMBL" id="PEG40910.1"/>
    </source>
</evidence>
<dbReference type="OrthoDB" id="4378831at2"/>
<dbReference type="Proteomes" id="UP000220914">
    <property type="component" value="Unassembled WGS sequence"/>
</dbReference>
<name>A0A2A7NAL4_MYCAG</name>
<accession>A0A2A7NAL4</accession>
<dbReference type="PANTHER" id="PTHR33840:SF1">
    <property type="entry name" value="TLE1 PHOSPHOLIPASE DOMAIN-CONTAINING PROTEIN"/>
    <property type="match status" value="1"/>
</dbReference>
<reference evidence="3 6" key="2">
    <citation type="journal article" date="2019" name="Emerg. Microbes Infect.">
        <title>Comprehensive subspecies identification of 175 nontuberculous mycobacteria species based on 7547 genomic profiles.</title>
        <authorList>
            <person name="Matsumoto Y."/>
            <person name="Kinjo T."/>
            <person name="Motooka D."/>
            <person name="Nabeya D."/>
            <person name="Jung N."/>
            <person name="Uechi K."/>
            <person name="Horii T."/>
            <person name="Iida T."/>
            <person name="Fujita J."/>
            <person name="Nakamura S."/>
        </authorList>
    </citation>
    <scope>NUCLEOTIDE SEQUENCE [LARGE SCALE GENOMIC DNA]</scope>
    <source>
        <strain evidence="3 6">JCM 6377</strain>
    </source>
</reference>
<feature type="domain" description="T6SS Phospholipase effector Tle1-like catalytic" evidence="2">
    <location>
        <begin position="2"/>
        <end position="248"/>
    </location>
</feature>
<dbReference type="EMBL" id="BLKS01000001">
    <property type="protein sequence ID" value="GFG52238.1"/>
    <property type="molecule type" value="Genomic_DNA"/>
</dbReference>
<evidence type="ECO:0000259" key="2">
    <source>
        <dbReference type="Pfam" id="PF09994"/>
    </source>
</evidence>
<dbReference type="Pfam" id="PF09994">
    <property type="entry name" value="T6SS_Tle1-like_cat"/>
    <property type="match status" value="1"/>
</dbReference>
<comment type="caution">
    <text evidence="4">The sequence shown here is derived from an EMBL/GenBank/DDBJ whole genome shotgun (WGS) entry which is preliminary data.</text>
</comment>